<dbReference type="OMA" id="DPPWISK"/>
<dbReference type="GO" id="GO:0006264">
    <property type="term" value="P:mitochondrial DNA replication"/>
    <property type="evidence" value="ECO:0007669"/>
    <property type="project" value="TreeGrafter"/>
</dbReference>
<gene>
    <name evidence="3" type="ORF">HHK36_030881</name>
</gene>
<dbReference type="InterPro" id="IPR000424">
    <property type="entry name" value="Primosome_PriB/ssb"/>
</dbReference>
<evidence type="ECO:0000256" key="2">
    <source>
        <dbReference type="PROSITE-ProRule" id="PRU00252"/>
    </source>
</evidence>
<dbReference type="GO" id="GO:0003697">
    <property type="term" value="F:single-stranded DNA binding"/>
    <property type="evidence" value="ECO:0007669"/>
    <property type="project" value="InterPro"/>
</dbReference>
<name>A0A835CZ46_TETSI</name>
<evidence type="ECO:0000313" key="3">
    <source>
        <dbReference type="EMBL" id="KAF8377500.1"/>
    </source>
</evidence>
<comment type="caution">
    <text evidence="3">The sequence shown here is derived from an EMBL/GenBank/DDBJ whole genome shotgun (WGS) entry which is preliminary data.</text>
</comment>
<dbReference type="PANTHER" id="PTHR10302">
    <property type="entry name" value="SINGLE-STRANDED DNA-BINDING PROTEIN"/>
    <property type="match status" value="1"/>
</dbReference>
<dbReference type="EMBL" id="JABCRI010000024">
    <property type="protein sequence ID" value="KAF8377500.1"/>
    <property type="molecule type" value="Genomic_DNA"/>
</dbReference>
<reference evidence="3 4" key="1">
    <citation type="submission" date="2020-04" db="EMBL/GenBank/DDBJ databases">
        <title>Plant Genome Project.</title>
        <authorList>
            <person name="Zhang R.-G."/>
        </authorList>
    </citation>
    <scope>NUCLEOTIDE SEQUENCE [LARGE SCALE GENOMIC DNA]</scope>
    <source>
        <strain evidence="3">YNK0</strain>
        <tissue evidence="3">Leaf</tissue>
    </source>
</reference>
<dbReference type="InterPro" id="IPR012340">
    <property type="entry name" value="NA-bd_OB-fold"/>
</dbReference>
<keyword evidence="1 2" id="KW-0238">DNA-binding</keyword>
<dbReference type="SUPFAM" id="SSF50249">
    <property type="entry name" value="Nucleic acid-binding proteins"/>
    <property type="match status" value="1"/>
</dbReference>
<dbReference type="AlphaFoldDB" id="A0A835CZ46"/>
<dbReference type="OrthoDB" id="1078367at2759"/>
<evidence type="ECO:0000313" key="4">
    <source>
        <dbReference type="Proteomes" id="UP000655225"/>
    </source>
</evidence>
<accession>A0A835CZ46</accession>
<dbReference type="Proteomes" id="UP000655225">
    <property type="component" value="Unassembled WGS sequence"/>
</dbReference>
<protein>
    <submittedName>
        <fullName evidence="3">Uncharacterized protein</fullName>
    </submittedName>
</protein>
<dbReference type="GO" id="GO:0042645">
    <property type="term" value="C:mitochondrial nucleoid"/>
    <property type="evidence" value="ECO:0007669"/>
    <property type="project" value="TreeGrafter"/>
</dbReference>
<keyword evidence="4" id="KW-1185">Reference proteome</keyword>
<organism evidence="3 4">
    <name type="scientific">Tetracentron sinense</name>
    <name type="common">Spur-leaf</name>
    <dbReference type="NCBI Taxonomy" id="13715"/>
    <lineage>
        <taxon>Eukaryota</taxon>
        <taxon>Viridiplantae</taxon>
        <taxon>Streptophyta</taxon>
        <taxon>Embryophyta</taxon>
        <taxon>Tracheophyta</taxon>
        <taxon>Spermatophyta</taxon>
        <taxon>Magnoliopsida</taxon>
        <taxon>Trochodendrales</taxon>
        <taxon>Trochodendraceae</taxon>
        <taxon>Tetracentron</taxon>
    </lineage>
</organism>
<proteinExistence type="predicted"/>
<evidence type="ECO:0000256" key="1">
    <source>
        <dbReference type="ARBA" id="ARBA00023125"/>
    </source>
</evidence>
<dbReference type="InterPro" id="IPR011344">
    <property type="entry name" value="ssDNA-bd"/>
</dbReference>
<dbReference type="Gene3D" id="2.40.50.140">
    <property type="entry name" value="Nucleic acid-binding proteins"/>
    <property type="match status" value="1"/>
</dbReference>
<sequence length="169" mass="20460">MLSLKTILLMMWDKMAEISFKHLRPNDFIYVSGQLQCYEKDDKSGELRTNYQVTVKELNYVARNCQGQTRKTSEKFETKEEADMEKKNQDRLYLWQLFFASPYEWWDKRQKKVNPRAPDFRHKDTGECLWLNRDDPPWVKRQLQLHDSRMAECGQRKHVSSQSRMSMWV</sequence>
<dbReference type="PANTHER" id="PTHR10302:SF18">
    <property type="entry name" value="PROTEIN OSB1, MITOCHONDRIAL"/>
    <property type="match status" value="1"/>
</dbReference>
<dbReference type="PROSITE" id="PS50935">
    <property type="entry name" value="SSB"/>
    <property type="match status" value="1"/>
</dbReference>